<dbReference type="OrthoDB" id="2666227at2"/>
<protein>
    <recommendedName>
        <fullName evidence="6">Permease</fullName>
    </recommendedName>
</protein>
<evidence type="ECO:0008006" key="6">
    <source>
        <dbReference type="Google" id="ProtNLM"/>
    </source>
</evidence>
<evidence type="ECO:0000313" key="4">
    <source>
        <dbReference type="Proteomes" id="UP000036834"/>
    </source>
</evidence>
<gene>
    <name evidence="3" type="ORF">ADS79_18355</name>
    <name evidence="2" type="ORF">BRE01_06770</name>
</gene>
<name>A0A0K9YQ24_9BACL</name>
<dbReference type="EMBL" id="LGIQ01000009">
    <property type="protein sequence ID" value="KNB70818.1"/>
    <property type="molecule type" value="Genomic_DNA"/>
</dbReference>
<evidence type="ECO:0000313" key="5">
    <source>
        <dbReference type="Proteomes" id="UP000319578"/>
    </source>
</evidence>
<sequence>MNHNEASALKKPSAVTFVQVLMYFTAVINVVNGFLSFGSTGLFKKTLCIAMILVGCAAVYVAARLNKPSESNRRAAIVLSGILIAFRIVEFAVWYDIGFLMGMILPVFVIWRLNRSEARSWFR</sequence>
<evidence type="ECO:0000313" key="3">
    <source>
        <dbReference type="EMBL" id="KNB70818.1"/>
    </source>
</evidence>
<dbReference type="STRING" id="54915.ADS79_18355"/>
<dbReference type="AlphaFoldDB" id="A0A0K9YQ24"/>
<feature type="transmembrane region" description="Helical" evidence="1">
    <location>
        <begin position="12"/>
        <end position="31"/>
    </location>
</feature>
<reference evidence="2 5" key="3">
    <citation type="submission" date="2019-06" db="EMBL/GenBank/DDBJ databases">
        <title>Whole genome shotgun sequence of Brevibacillus reuszeri NBRC 15719.</title>
        <authorList>
            <person name="Hosoyama A."/>
            <person name="Uohara A."/>
            <person name="Ohji S."/>
            <person name="Ichikawa N."/>
        </authorList>
    </citation>
    <scope>NUCLEOTIDE SEQUENCE [LARGE SCALE GENOMIC DNA]</scope>
    <source>
        <strain evidence="2 5">NBRC 15719</strain>
    </source>
</reference>
<keyword evidence="1" id="KW-1133">Transmembrane helix</keyword>
<evidence type="ECO:0000256" key="1">
    <source>
        <dbReference type="SAM" id="Phobius"/>
    </source>
</evidence>
<dbReference type="RefSeq" id="WP_049739839.1">
    <property type="nucleotide sequence ID" value="NZ_BJON01000002.1"/>
</dbReference>
<proteinExistence type="predicted"/>
<dbReference type="Proteomes" id="UP000036834">
    <property type="component" value="Unassembled WGS sequence"/>
</dbReference>
<comment type="caution">
    <text evidence="3">The sequence shown here is derived from an EMBL/GenBank/DDBJ whole genome shotgun (WGS) entry which is preliminary data.</text>
</comment>
<keyword evidence="1" id="KW-0472">Membrane</keyword>
<reference evidence="4" key="1">
    <citation type="submission" date="2015-07" db="EMBL/GenBank/DDBJ databases">
        <title>Genome sequencing project for genomic taxonomy and phylogenomics of Bacillus-like bacteria.</title>
        <authorList>
            <person name="Liu B."/>
            <person name="Wang J."/>
            <person name="Zhu Y."/>
            <person name="Liu G."/>
            <person name="Chen Q."/>
            <person name="Chen Z."/>
            <person name="Lan J."/>
            <person name="Che J."/>
            <person name="Ge C."/>
            <person name="Shi H."/>
            <person name="Pan Z."/>
            <person name="Liu X."/>
        </authorList>
    </citation>
    <scope>NUCLEOTIDE SEQUENCE [LARGE SCALE GENOMIC DNA]</scope>
    <source>
        <strain evidence="4">DSM 9887</strain>
    </source>
</reference>
<feature type="transmembrane region" description="Helical" evidence="1">
    <location>
        <begin position="97"/>
        <end position="114"/>
    </location>
</feature>
<dbReference type="EMBL" id="BJON01000002">
    <property type="protein sequence ID" value="GED66975.1"/>
    <property type="molecule type" value="Genomic_DNA"/>
</dbReference>
<dbReference type="PATRIC" id="fig|54915.3.peg.2761"/>
<organism evidence="3 4">
    <name type="scientific">Brevibacillus reuszeri</name>
    <dbReference type="NCBI Taxonomy" id="54915"/>
    <lineage>
        <taxon>Bacteria</taxon>
        <taxon>Bacillati</taxon>
        <taxon>Bacillota</taxon>
        <taxon>Bacilli</taxon>
        <taxon>Bacillales</taxon>
        <taxon>Paenibacillaceae</taxon>
        <taxon>Brevibacillus</taxon>
    </lineage>
</organism>
<dbReference type="Proteomes" id="UP000319578">
    <property type="component" value="Unassembled WGS sequence"/>
</dbReference>
<evidence type="ECO:0000313" key="2">
    <source>
        <dbReference type="EMBL" id="GED66975.1"/>
    </source>
</evidence>
<reference evidence="3" key="2">
    <citation type="submission" date="2015-07" db="EMBL/GenBank/DDBJ databases">
        <title>MeaNS - Measles Nucleotide Surveillance Program.</title>
        <authorList>
            <person name="Tran T."/>
            <person name="Druce J."/>
        </authorList>
    </citation>
    <scope>NUCLEOTIDE SEQUENCE</scope>
    <source>
        <strain evidence="3">DSM 9887</strain>
    </source>
</reference>
<accession>A0A0K9YQ24</accession>
<keyword evidence="1" id="KW-0812">Transmembrane</keyword>
<feature type="transmembrane region" description="Helical" evidence="1">
    <location>
        <begin position="43"/>
        <end position="63"/>
    </location>
</feature>
<keyword evidence="5" id="KW-1185">Reference proteome</keyword>